<gene>
    <name evidence="1" type="ORF">MJO28_009621</name>
</gene>
<name>A0ACC0E8F0_9BASI</name>
<keyword evidence="2" id="KW-1185">Reference proteome</keyword>
<comment type="caution">
    <text evidence="1">The sequence shown here is derived from an EMBL/GenBank/DDBJ whole genome shotgun (WGS) entry which is preliminary data.</text>
</comment>
<reference evidence="2" key="1">
    <citation type="journal article" date="2018" name="BMC Genomics">
        <title>Genomic insights into host adaptation between the wheat stripe rust pathogen (Puccinia striiformis f. sp. tritici) and the barley stripe rust pathogen (Puccinia striiformis f. sp. hordei).</title>
        <authorList>
            <person name="Xia C."/>
            <person name="Wang M."/>
            <person name="Yin C."/>
            <person name="Cornejo O.E."/>
            <person name="Hulbert S.H."/>
            <person name="Chen X."/>
        </authorList>
    </citation>
    <scope>NUCLEOTIDE SEQUENCE [LARGE SCALE GENOMIC DNA]</scope>
    <source>
        <strain evidence="2">93-210</strain>
    </source>
</reference>
<dbReference type="Proteomes" id="UP001060170">
    <property type="component" value="Chromosome 9"/>
</dbReference>
<evidence type="ECO:0000313" key="1">
    <source>
        <dbReference type="EMBL" id="KAI7947713.1"/>
    </source>
</evidence>
<organism evidence="1 2">
    <name type="scientific">Puccinia striiformis f. sp. tritici</name>
    <dbReference type="NCBI Taxonomy" id="168172"/>
    <lineage>
        <taxon>Eukaryota</taxon>
        <taxon>Fungi</taxon>
        <taxon>Dikarya</taxon>
        <taxon>Basidiomycota</taxon>
        <taxon>Pucciniomycotina</taxon>
        <taxon>Pucciniomycetes</taxon>
        <taxon>Pucciniales</taxon>
        <taxon>Pucciniaceae</taxon>
        <taxon>Puccinia</taxon>
    </lineage>
</organism>
<protein>
    <submittedName>
        <fullName evidence="1">Uncharacterized protein</fullName>
    </submittedName>
</protein>
<proteinExistence type="predicted"/>
<evidence type="ECO:0000313" key="2">
    <source>
        <dbReference type="Proteomes" id="UP001060170"/>
    </source>
</evidence>
<sequence length="162" mass="18181">MQFSESMIFLVAAVFAFAILPSTTATDAPAPKLFNFDCMYIQHWPAGMCGTFDKGAKTWTLVKAEVNKALPHFKKCKSGQVQHCCDNVMKGTVDKFYLNFRVKAPVYQSVLSKGLASRSLYRQTTSDSDDREQPLLWITTIYPSAFLLEITSSGFLALQVFR</sequence>
<dbReference type="EMBL" id="CM045873">
    <property type="protein sequence ID" value="KAI7947713.1"/>
    <property type="molecule type" value="Genomic_DNA"/>
</dbReference>
<accession>A0ACC0E8F0</accession>
<reference evidence="1 2" key="3">
    <citation type="journal article" date="2022" name="Microbiol. Spectr.">
        <title>Folding features and dynamics of 3D genome architecture in plant fungal pathogens.</title>
        <authorList>
            <person name="Xia C."/>
        </authorList>
    </citation>
    <scope>NUCLEOTIDE SEQUENCE [LARGE SCALE GENOMIC DNA]</scope>
    <source>
        <strain evidence="1 2">93-210</strain>
    </source>
</reference>
<reference evidence="2" key="2">
    <citation type="journal article" date="2018" name="Mol. Plant Microbe Interact.">
        <title>Genome sequence resources for the wheat stripe rust pathogen (Puccinia striiformis f. sp. tritici) and the barley stripe rust pathogen (Puccinia striiformis f. sp. hordei).</title>
        <authorList>
            <person name="Xia C."/>
            <person name="Wang M."/>
            <person name="Yin C."/>
            <person name="Cornejo O.E."/>
            <person name="Hulbert S.H."/>
            <person name="Chen X."/>
        </authorList>
    </citation>
    <scope>NUCLEOTIDE SEQUENCE [LARGE SCALE GENOMIC DNA]</scope>
    <source>
        <strain evidence="2">93-210</strain>
    </source>
</reference>